<accession>A0A409VGE4</accession>
<keyword evidence="3 6" id="KW-1133">Transmembrane helix</keyword>
<feature type="transmembrane region" description="Helical" evidence="6">
    <location>
        <begin position="20"/>
        <end position="42"/>
    </location>
</feature>
<comment type="subcellular location">
    <subcellularLocation>
        <location evidence="1">Membrane</location>
        <topology evidence="1">Multi-pass membrane protein</topology>
    </subcellularLocation>
</comment>
<organism evidence="8 9">
    <name type="scientific">Panaeolus cyanescens</name>
    <dbReference type="NCBI Taxonomy" id="181874"/>
    <lineage>
        <taxon>Eukaryota</taxon>
        <taxon>Fungi</taxon>
        <taxon>Dikarya</taxon>
        <taxon>Basidiomycota</taxon>
        <taxon>Agaricomycotina</taxon>
        <taxon>Agaricomycetes</taxon>
        <taxon>Agaricomycetidae</taxon>
        <taxon>Agaricales</taxon>
        <taxon>Agaricineae</taxon>
        <taxon>Galeropsidaceae</taxon>
        <taxon>Panaeolus</taxon>
    </lineage>
</organism>
<feature type="transmembrane region" description="Helical" evidence="6">
    <location>
        <begin position="62"/>
        <end position="83"/>
    </location>
</feature>
<dbReference type="GO" id="GO:0055088">
    <property type="term" value="P:lipid homeostasis"/>
    <property type="evidence" value="ECO:0007669"/>
    <property type="project" value="TreeGrafter"/>
</dbReference>
<feature type="transmembrane region" description="Helical" evidence="6">
    <location>
        <begin position="95"/>
        <end position="115"/>
    </location>
</feature>
<evidence type="ECO:0000256" key="2">
    <source>
        <dbReference type="ARBA" id="ARBA00022692"/>
    </source>
</evidence>
<gene>
    <name evidence="8" type="ORF">CVT24_011438</name>
</gene>
<dbReference type="STRING" id="181874.A0A409VGE4"/>
<evidence type="ECO:0000259" key="7">
    <source>
        <dbReference type="PROSITE" id="PS50922"/>
    </source>
</evidence>
<proteinExistence type="predicted"/>
<comment type="caution">
    <text evidence="8">The sequence shown here is derived from an EMBL/GenBank/DDBJ whole genome shotgun (WGS) entry which is preliminary data.</text>
</comment>
<keyword evidence="9" id="KW-1185">Reference proteome</keyword>
<name>A0A409VGE4_9AGAR</name>
<reference evidence="8 9" key="1">
    <citation type="journal article" date="2018" name="Evol. Lett.">
        <title>Horizontal gene cluster transfer increased hallucinogenic mushroom diversity.</title>
        <authorList>
            <person name="Reynolds H.T."/>
            <person name="Vijayakumar V."/>
            <person name="Gluck-Thaler E."/>
            <person name="Korotkin H.B."/>
            <person name="Matheny P.B."/>
            <person name="Slot J.C."/>
        </authorList>
    </citation>
    <scope>NUCLEOTIDE SEQUENCE [LARGE SCALE GENOMIC DNA]</scope>
    <source>
        <strain evidence="8 9">2629</strain>
    </source>
</reference>
<evidence type="ECO:0000313" key="9">
    <source>
        <dbReference type="Proteomes" id="UP000284842"/>
    </source>
</evidence>
<feature type="transmembrane region" description="Helical" evidence="6">
    <location>
        <begin position="221"/>
        <end position="242"/>
    </location>
</feature>
<keyword evidence="2 5" id="KW-0812">Transmembrane</keyword>
<dbReference type="OrthoDB" id="10266980at2759"/>
<evidence type="ECO:0000256" key="4">
    <source>
        <dbReference type="ARBA" id="ARBA00023136"/>
    </source>
</evidence>
<evidence type="ECO:0000256" key="3">
    <source>
        <dbReference type="ARBA" id="ARBA00022989"/>
    </source>
</evidence>
<dbReference type="InterPro" id="IPR006634">
    <property type="entry name" value="TLC-dom"/>
</dbReference>
<dbReference type="FunCoup" id="A0A409VGE4">
    <property type="interactions" value="145"/>
</dbReference>
<dbReference type="Pfam" id="PF03798">
    <property type="entry name" value="TRAM_LAG1_CLN8"/>
    <property type="match status" value="1"/>
</dbReference>
<dbReference type="PANTHER" id="PTHR13439">
    <property type="entry name" value="CT120 PROTEIN"/>
    <property type="match status" value="1"/>
</dbReference>
<evidence type="ECO:0000313" key="8">
    <source>
        <dbReference type="EMBL" id="PPQ65311.1"/>
    </source>
</evidence>
<evidence type="ECO:0000256" key="1">
    <source>
        <dbReference type="ARBA" id="ARBA00004141"/>
    </source>
</evidence>
<feature type="transmembrane region" description="Helical" evidence="6">
    <location>
        <begin position="121"/>
        <end position="141"/>
    </location>
</feature>
<dbReference type="Proteomes" id="UP000284842">
    <property type="component" value="Unassembled WGS sequence"/>
</dbReference>
<dbReference type="AlphaFoldDB" id="A0A409VGE4"/>
<feature type="domain" description="TLC" evidence="7">
    <location>
        <begin position="57"/>
        <end position="254"/>
    </location>
</feature>
<dbReference type="InParanoid" id="A0A409VGE4"/>
<protein>
    <recommendedName>
        <fullName evidence="7">TLC domain-containing protein</fullName>
    </recommendedName>
</protein>
<evidence type="ECO:0000256" key="6">
    <source>
        <dbReference type="SAM" id="Phobius"/>
    </source>
</evidence>
<dbReference type="PROSITE" id="PS50922">
    <property type="entry name" value="TLC"/>
    <property type="match status" value="1"/>
</dbReference>
<sequence length="276" mass="31221">MAFLEKFLSETLGLTKFPPYLSTFYWALFTFTFIHLVVSPIVSKRFFPTAFGAKGRLARNTWSIHVVSQIHVLVVVPAALWCISNEKPGRDQERAFGWDNNAGYVLAISAAYFVWDALDAMINFIDPGFVAHGIACCAIYTMSFKPFVAYYGTRCLLWETSTFFLNNHWFLDKTGRTGTTIQLVNGVGLVASFFLVRIVYGGSISIQFLFTLHEVRHEVPIAYVLVYGLGNVVLQGLNWFWFYKIISALRKRFNSSDETVKLIGQDQIPNGLPTHA</sequence>
<dbReference type="GO" id="GO:0005783">
    <property type="term" value="C:endoplasmic reticulum"/>
    <property type="evidence" value="ECO:0007669"/>
    <property type="project" value="TreeGrafter"/>
</dbReference>
<dbReference type="EMBL" id="NHTK01006068">
    <property type="protein sequence ID" value="PPQ65311.1"/>
    <property type="molecule type" value="Genomic_DNA"/>
</dbReference>
<feature type="transmembrane region" description="Helical" evidence="6">
    <location>
        <begin position="183"/>
        <end position="209"/>
    </location>
</feature>
<dbReference type="SMART" id="SM00724">
    <property type="entry name" value="TLC"/>
    <property type="match status" value="1"/>
</dbReference>
<keyword evidence="4 5" id="KW-0472">Membrane</keyword>
<dbReference type="InterPro" id="IPR050846">
    <property type="entry name" value="TLCD"/>
</dbReference>
<dbReference type="GO" id="GO:0016020">
    <property type="term" value="C:membrane"/>
    <property type="evidence" value="ECO:0007669"/>
    <property type="project" value="UniProtKB-SubCell"/>
</dbReference>
<dbReference type="PANTHER" id="PTHR13439:SF0">
    <property type="entry name" value="TOPOISOMERASE I DAMAGE AFFECTED PROTEIN 4"/>
    <property type="match status" value="1"/>
</dbReference>
<evidence type="ECO:0000256" key="5">
    <source>
        <dbReference type="PROSITE-ProRule" id="PRU00205"/>
    </source>
</evidence>